<dbReference type="InterPro" id="IPR010987">
    <property type="entry name" value="Glutathione-S-Trfase_C-like"/>
</dbReference>
<dbReference type="GO" id="GO:0005737">
    <property type="term" value="C:cytoplasm"/>
    <property type="evidence" value="ECO:0007669"/>
    <property type="project" value="TreeGrafter"/>
</dbReference>
<evidence type="ECO:0000259" key="1">
    <source>
        <dbReference type="PROSITE" id="PS50404"/>
    </source>
</evidence>
<dbReference type="Pfam" id="PF13410">
    <property type="entry name" value="GST_C_2"/>
    <property type="match status" value="1"/>
</dbReference>
<dbReference type="OrthoDB" id="9813092at2"/>
<dbReference type="InterPro" id="IPR036249">
    <property type="entry name" value="Thioredoxin-like_sf"/>
</dbReference>
<dbReference type="Gene3D" id="3.40.30.10">
    <property type="entry name" value="Glutaredoxin"/>
    <property type="match status" value="1"/>
</dbReference>
<dbReference type="HOGENOM" id="CLU_090620_0_0_6"/>
<dbReference type="PROSITE" id="PS51354">
    <property type="entry name" value="GLUTAREDOXIN_2"/>
    <property type="match status" value="1"/>
</dbReference>
<dbReference type="PROSITE" id="PS50404">
    <property type="entry name" value="GST_NTER"/>
    <property type="match status" value="1"/>
</dbReference>
<keyword evidence="4" id="KW-1185">Reference proteome</keyword>
<dbReference type="InterPro" id="IPR050983">
    <property type="entry name" value="GST_Omega/HSP26"/>
</dbReference>
<gene>
    <name evidence="3" type="ordered locus">Sama_3105</name>
</gene>
<evidence type="ECO:0000313" key="4">
    <source>
        <dbReference type="Proteomes" id="UP000009175"/>
    </source>
</evidence>
<dbReference type="PROSITE" id="PS50405">
    <property type="entry name" value="GST_CTER"/>
    <property type="match status" value="1"/>
</dbReference>
<dbReference type="KEGG" id="saz:Sama_3105"/>
<name>A1SAA1_SHEAM</name>
<proteinExistence type="predicted"/>
<protein>
    <recommendedName>
        <fullName evidence="5">Glutathione S-transferase</fullName>
    </recommendedName>
</protein>
<dbReference type="PANTHER" id="PTHR43968">
    <property type="match status" value="1"/>
</dbReference>
<organism evidence="3 4">
    <name type="scientific">Shewanella amazonensis (strain ATCC BAA-1098 / SB2B)</name>
    <dbReference type="NCBI Taxonomy" id="326297"/>
    <lineage>
        <taxon>Bacteria</taxon>
        <taxon>Pseudomonadati</taxon>
        <taxon>Pseudomonadota</taxon>
        <taxon>Gammaproteobacteria</taxon>
        <taxon>Alteromonadales</taxon>
        <taxon>Shewanellaceae</taxon>
        <taxon>Shewanella</taxon>
    </lineage>
</organism>
<dbReference type="SFLD" id="SFLDG00358">
    <property type="entry name" value="Main_(cytGST)"/>
    <property type="match status" value="1"/>
</dbReference>
<sequence>MTDSALLYSFRRCPYAMRARMALILCQLPVRVREVALKDKPAELLALNPRGTVPVLVSGDTLLTESLDIMLWATAQSSHPYASRLKQQVPAALALITVNDEGFKPWLDKYKYFDRYPQFDQSYYRDNACEFIADLDNRLRHSSMLLGEEPSLADVAIFPFVRQFAGVEPGWLAARYPKVARWLDKHLASKAFSACMYKYPLYQQQGNTLPLVLAQD</sequence>
<feature type="domain" description="GST C-terminal" evidence="2">
    <location>
        <begin position="84"/>
        <end position="209"/>
    </location>
</feature>
<dbReference type="STRING" id="326297.Sama_3105"/>
<accession>A1SAA1</accession>
<dbReference type="Proteomes" id="UP000009175">
    <property type="component" value="Chromosome"/>
</dbReference>
<dbReference type="InterPro" id="IPR004045">
    <property type="entry name" value="Glutathione_S-Trfase_N"/>
</dbReference>
<dbReference type="RefSeq" id="WP_011761212.1">
    <property type="nucleotide sequence ID" value="NC_008700.1"/>
</dbReference>
<dbReference type="InterPro" id="IPR036282">
    <property type="entry name" value="Glutathione-S-Trfase_C_sf"/>
</dbReference>
<dbReference type="eggNOG" id="COG0625">
    <property type="taxonomic scope" value="Bacteria"/>
</dbReference>
<dbReference type="SUPFAM" id="SSF52833">
    <property type="entry name" value="Thioredoxin-like"/>
    <property type="match status" value="1"/>
</dbReference>
<dbReference type="AlphaFoldDB" id="A1SAA1"/>
<evidence type="ECO:0000313" key="3">
    <source>
        <dbReference type="EMBL" id="ABM01308.1"/>
    </source>
</evidence>
<dbReference type="SFLD" id="SFLDS00019">
    <property type="entry name" value="Glutathione_Transferase_(cytos"/>
    <property type="match status" value="1"/>
</dbReference>
<dbReference type="EMBL" id="CP000507">
    <property type="protein sequence ID" value="ABM01308.1"/>
    <property type="molecule type" value="Genomic_DNA"/>
</dbReference>
<dbReference type="CDD" id="cd03196">
    <property type="entry name" value="GST_C_5"/>
    <property type="match status" value="1"/>
</dbReference>
<dbReference type="CDD" id="cd03060">
    <property type="entry name" value="GST_N_Omega_like"/>
    <property type="match status" value="1"/>
</dbReference>
<dbReference type="Gene3D" id="1.20.1050.10">
    <property type="match status" value="1"/>
</dbReference>
<dbReference type="PANTHER" id="PTHR43968:SF6">
    <property type="entry name" value="GLUTATHIONE S-TRANSFERASE OMEGA"/>
    <property type="match status" value="1"/>
</dbReference>
<dbReference type="SUPFAM" id="SSF47616">
    <property type="entry name" value="GST C-terminal domain-like"/>
    <property type="match status" value="1"/>
</dbReference>
<feature type="domain" description="GST N-terminal" evidence="1">
    <location>
        <begin position="3"/>
        <end position="81"/>
    </location>
</feature>
<evidence type="ECO:0000259" key="2">
    <source>
        <dbReference type="PROSITE" id="PS50405"/>
    </source>
</evidence>
<reference evidence="3 4" key="1">
    <citation type="submission" date="2006-12" db="EMBL/GenBank/DDBJ databases">
        <title>Complete sequence of Shewanella amazonensis SB2B.</title>
        <authorList>
            <consortium name="US DOE Joint Genome Institute"/>
            <person name="Copeland A."/>
            <person name="Lucas S."/>
            <person name="Lapidus A."/>
            <person name="Barry K."/>
            <person name="Detter J.C."/>
            <person name="Glavina del Rio T."/>
            <person name="Hammon N."/>
            <person name="Israni S."/>
            <person name="Dalin E."/>
            <person name="Tice H."/>
            <person name="Pitluck S."/>
            <person name="Munk A.C."/>
            <person name="Brettin T."/>
            <person name="Bruce D."/>
            <person name="Han C."/>
            <person name="Tapia R."/>
            <person name="Gilna P."/>
            <person name="Schmutz J."/>
            <person name="Larimer F."/>
            <person name="Land M."/>
            <person name="Hauser L."/>
            <person name="Kyrpides N."/>
            <person name="Mikhailova N."/>
            <person name="Fredrickson J."/>
            <person name="Richardson P."/>
        </authorList>
    </citation>
    <scope>NUCLEOTIDE SEQUENCE [LARGE SCALE GENOMIC DNA]</scope>
    <source>
        <strain evidence="4">ATCC BAA-1098 / SB2B</strain>
    </source>
</reference>
<dbReference type="Pfam" id="PF13417">
    <property type="entry name" value="GST_N_3"/>
    <property type="match status" value="1"/>
</dbReference>
<dbReference type="InterPro" id="IPR040079">
    <property type="entry name" value="Glutathione_S-Trfase"/>
</dbReference>
<evidence type="ECO:0008006" key="5">
    <source>
        <dbReference type="Google" id="ProtNLM"/>
    </source>
</evidence>